<comment type="caution">
    <text evidence="2">The sequence shown here is derived from an EMBL/GenBank/DDBJ whole genome shotgun (WGS) entry which is preliminary data.</text>
</comment>
<organism evidence="2 3">
    <name type="scientific">Ameca splendens</name>
    <dbReference type="NCBI Taxonomy" id="208324"/>
    <lineage>
        <taxon>Eukaryota</taxon>
        <taxon>Metazoa</taxon>
        <taxon>Chordata</taxon>
        <taxon>Craniata</taxon>
        <taxon>Vertebrata</taxon>
        <taxon>Euteleostomi</taxon>
        <taxon>Actinopterygii</taxon>
        <taxon>Neopterygii</taxon>
        <taxon>Teleostei</taxon>
        <taxon>Neoteleostei</taxon>
        <taxon>Acanthomorphata</taxon>
        <taxon>Ovalentaria</taxon>
        <taxon>Atherinomorphae</taxon>
        <taxon>Cyprinodontiformes</taxon>
        <taxon>Goodeidae</taxon>
        <taxon>Ameca</taxon>
    </lineage>
</organism>
<dbReference type="Proteomes" id="UP001469553">
    <property type="component" value="Unassembled WGS sequence"/>
</dbReference>
<evidence type="ECO:0000313" key="3">
    <source>
        <dbReference type="Proteomes" id="UP001469553"/>
    </source>
</evidence>
<gene>
    <name evidence="2" type="ORF">AMECASPLE_001148</name>
</gene>
<name>A0ABV0XLZ9_9TELE</name>
<feature type="region of interest" description="Disordered" evidence="1">
    <location>
        <begin position="18"/>
        <end position="37"/>
    </location>
</feature>
<reference evidence="2 3" key="1">
    <citation type="submission" date="2021-06" db="EMBL/GenBank/DDBJ databases">
        <authorList>
            <person name="Palmer J.M."/>
        </authorList>
    </citation>
    <scope>NUCLEOTIDE SEQUENCE [LARGE SCALE GENOMIC DNA]</scope>
    <source>
        <strain evidence="2 3">AS_MEX2019</strain>
        <tissue evidence="2">Muscle</tissue>
    </source>
</reference>
<accession>A0ABV0XLZ9</accession>
<sequence>MRPGITLKLAGWAKPVSSHGSTVTRQRHGLNDGEPGGGLSLETIAEIKTPDRGRLGSVAFCAAAILKTSTSFFPFVETHCGILIGVDKSASLLYLPPSSASSSSSSFSPALHRTRKSSRCASLSGW</sequence>
<dbReference type="EMBL" id="JAHRIP010009440">
    <property type="protein sequence ID" value="MEQ2282486.1"/>
    <property type="molecule type" value="Genomic_DNA"/>
</dbReference>
<evidence type="ECO:0000256" key="1">
    <source>
        <dbReference type="SAM" id="MobiDB-lite"/>
    </source>
</evidence>
<protein>
    <submittedName>
        <fullName evidence="2">Uncharacterized protein</fullName>
    </submittedName>
</protein>
<evidence type="ECO:0000313" key="2">
    <source>
        <dbReference type="EMBL" id="MEQ2282486.1"/>
    </source>
</evidence>
<proteinExistence type="predicted"/>
<keyword evidence="3" id="KW-1185">Reference proteome</keyword>